<evidence type="ECO:0000256" key="1">
    <source>
        <dbReference type="SAM" id="MobiDB-lite"/>
    </source>
</evidence>
<evidence type="ECO:0000313" key="2">
    <source>
        <dbReference type="EMBL" id="ACV64048.1"/>
    </source>
</evidence>
<dbReference type="AlphaFoldDB" id="C8W5P8"/>
<proteinExistence type="predicted"/>
<evidence type="ECO:0000313" key="3">
    <source>
        <dbReference type="Proteomes" id="UP000002217"/>
    </source>
</evidence>
<dbReference type="RefSeq" id="WP_015758738.1">
    <property type="nucleotide sequence ID" value="NC_013216.1"/>
</dbReference>
<feature type="region of interest" description="Disordered" evidence="1">
    <location>
        <begin position="36"/>
        <end position="58"/>
    </location>
</feature>
<dbReference type="Proteomes" id="UP000002217">
    <property type="component" value="Chromosome"/>
</dbReference>
<sequence>MKLQLSKAQMWIAAAILVILLAAGGYKVMHKTGESGIAPNSGGTGTNAADSVPGANQAADSKYPGITTVTSKQEFISKHENWINRLDEIAQKVNVAYGGWSSGKIKTDEFLNTCGTLRQEIKILNKETDLYTEYNLNRADQQSVNYTAVIKGYAHASKDVNDFLEYAFRSSDEKIKDRYANLMETKYKNDLAQLKKDMKS</sequence>
<dbReference type="EMBL" id="CP001720">
    <property type="protein sequence ID" value="ACV64048.1"/>
    <property type="molecule type" value="Genomic_DNA"/>
</dbReference>
<reference evidence="2 3" key="1">
    <citation type="journal article" date="2009" name="Stand. Genomic Sci.">
        <title>Complete genome sequence of Desulfotomaculum acetoxidans type strain (5575).</title>
        <authorList>
            <person name="Spring S."/>
            <person name="Lapidus A."/>
            <person name="Schroder M."/>
            <person name="Gleim D."/>
            <person name="Sims D."/>
            <person name="Meincke L."/>
            <person name="Glavina Del Rio T."/>
            <person name="Tice H."/>
            <person name="Copeland A."/>
            <person name="Cheng J.F."/>
            <person name="Lucas S."/>
            <person name="Chen F."/>
            <person name="Nolan M."/>
            <person name="Bruce D."/>
            <person name="Goodwin L."/>
            <person name="Pitluck S."/>
            <person name="Ivanova N."/>
            <person name="Mavromatis K."/>
            <person name="Mikhailova N."/>
            <person name="Pati A."/>
            <person name="Chen A."/>
            <person name="Palaniappan K."/>
            <person name="Land M."/>
            <person name="Hauser L."/>
            <person name="Chang Y.J."/>
            <person name="Jeffries C.D."/>
            <person name="Chain P."/>
            <person name="Saunders E."/>
            <person name="Brettin T."/>
            <person name="Detter J.C."/>
            <person name="Goker M."/>
            <person name="Bristow J."/>
            <person name="Eisen J.A."/>
            <person name="Markowitz V."/>
            <person name="Hugenholtz P."/>
            <person name="Kyrpides N.C."/>
            <person name="Klenk H.P."/>
            <person name="Han C."/>
        </authorList>
    </citation>
    <scope>NUCLEOTIDE SEQUENCE [LARGE SCALE GENOMIC DNA]</scope>
    <source>
        <strain evidence="3">ATCC 49208 / DSM 771 / VKM B-1644</strain>
    </source>
</reference>
<protein>
    <submittedName>
        <fullName evidence="2">Uncharacterized protein</fullName>
    </submittedName>
</protein>
<name>C8W5P8_DESAS</name>
<organism evidence="2 3">
    <name type="scientific">Desulfofarcimen acetoxidans (strain ATCC 49208 / DSM 771 / KCTC 5769 / VKM B-1644 / 5575)</name>
    <name type="common">Desulfotomaculum acetoxidans</name>
    <dbReference type="NCBI Taxonomy" id="485916"/>
    <lineage>
        <taxon>Bacteria</taxon>
        <taxon>Bacillati</taxon>
        <taxon>Bacillota</taxon>
        <taxon>Clostridia</taxon>
        <taxon>Eubacteriales</taxon>
        <taxon>Peptococcaceae</taxon>
        <taxon>Desulfofarcimen</taxon>
    </lineage>
</organism>
<dbReference type="HOGENOM" id="CLU_1364350_0_0_9"/>
<dbReference type="KEGG" id="dae:Dtox_3317"/>
<gene>
    <name evidence="2" type="ordered locus">Dtox_3317</name>
</gene>
<keyword evidence="3" id="KW-1185">Reference proteome</keyword>
<accession>C8W5P8</accession>